<evidence type="ECO:0008006" key="5">
    <source>
        <dbReference type="Google" id="ProtNLM"/>
    </source>
</evidence>
<dbReference type="PANTHER" id="PTHR13134:SF3">
    <property type="entry name" value="TRAFFICKING PROTEIN PARTICLE COMPLEX SUBUNIT 13"/>
    <property type="match status" value="1"/>
</dbReference>
<gene>
    <name evidence="3" type="ORF">MJAP1_001025</name>
</gene>
<sequence length="496" mass="53135">MEPSAGPPPPLVVKVMRMSAPVLAARSVPVFETSKESGSALGAASGVEAFDPAAWDAVQASYARGSDRVFTEAEPTLRDATYTDHLVLPSSFGTVAVGETFSVLVSVTNESDAPVQGVRLQVDMQAGGPDASHPLEYVLSYAPESDASAPPAVVELAPRARLTLVARHEIGTMAQHALVCRVRCDLPTSGEEHWMTKYVPMLTRLYKFSVQPPPIALHTTSQGVRSRALAMHPDVRVRERVYIQVQVHNVSPRPVVLEELRLDTQPANDAWTWHLVDALDTGSTARHLQPKDVRQYVFVLAPSSEAVLEKATLAQLAAAPADKRLVSVVHPLGTIVAHWRVPNAEPGVLKIGPIQRGVNMPVPPALDGLPRLFATAHLAALPQAFVAEAAAELTVHVAVHALDGAQRTYDLALVAADGTWLNMSLLGPAYRAIPHVTEHAEVRISVLPLKAGVVQSGGMALMLTSYTEGATTVPVSPPHILREWPCFVELVTIDTG</sequence>
<organism evidence="3 4">
    <name type="scientific">Malassezia japonica</name>
    <dbReference type="NCBI Taxonomy" id="223818"/>
    <lineage>
        <taxon>Eukaryota</taxon>
        <taxon>Fungi</taxon>
        <taxon>Dikarya</taxon>
        <taxon>Basidiomycota</taxon>
        <taxon>Ustilaginomycotina</taxon>
        <taxon>Malasseziomycetes</taxon>
        <taxon>Malasseziales</taxon>
        <taxon>Malasseziaceae</taxon>
        <taxon>Malassezia</taxon>
    </lineage>
</organism>
<evidence type="ECO:0000313" key="4">
    <source>
        <dbReference type="Proteomes" id="UP001217754"/>
    </source>
</evidence>
<dbReference type="Proteomes" id="UP001217754">
    <property type="component" value="Chromosome 1"/>
</dbReference>
<dbReference type="EMBL" id="CP119958">
    <property type="protein sequence ID" value="WFD38077.1"/>
    <property type="molecule type" value="Genomic_DNA"/>
</dbReference>
<dbReference type="PANTHER" id="PTHR13134">
    <property type="entry name" value="TRAFFICKING PROTEIN PARTICLE COMPLEX SUBUNIT 13"/>
    <property type="match status" value="1"/>
</dbReference>
<protein>
    <recommendedName>
        <fullName evidence="5">Trafficking protein particle complex subunit 13</fullName>
    </recommendedName>
</protein>
<dbReference type="Pfam" id="PF06159">
    <property type="entry name" value="TRAPPC13_N"/>
    <property type="match status" value="1"/>
</dbReference>
<dbReference type="Pfam" id="PF23647">
    <property type="entry name" value="TRAPPC13_M"/>
    <property type="match status" value="1"/>
</dbReference>
<feature type="domain" description="Trafficking protein particle complex subunit 13 middle" evidence="2">
    <location>
        <begin position="239"/>
        <end position="356"/>
    </location>
</feature>
<proteinExistence type="predicted"/>
<keyword evidence="4" id="KW-1185">Reference proteome</keyword>
<feature type="domain" description="Trafficking protein particle complex subunit 13 N-terminal" evidence="1">
    <location>
        <begin position="11"/>
        <end position="198"/>
    </location>
</feature>
<dbReference type="GeneID" id="85224674"/>
<name>A0AAF0F476_9BASI</name>
<dbReference type="InterPro" id="IPR055427">
    <property type="entry name" value="TRAPPC13_N"/>
</dbReference>
<evidence type="ECO:0000259" key="2">
    <source>
        <dbReference type="Pfam" id="PF23647"/>
    </source>
</evidence>
<dbReference type="RefSeq" id="XP_060120974.1">
    <property type="nucleotide sequence ID" value="XM_060264991.1"/>
</dbReference>
<dbReference type="GO" id="GO:1990072">
    <property type="term" value="C:TRAPPIII protein complex"/>
    <property type="evidence" value="ECO:0007669"/>
    <property type="project" value="TreeGrafter"/>
</dbReference>
<accession>A0AAF0F476</accession>
<dbReference type="InterPro" id="IPR055429">
    <property type="entry name" value="TRAPPC13_M"/>
</dbReference>
<evidence type="ECO:0000313" key="3">
    <source>
        <dbReference type="EMBL" id="WFD38077.1"/>
    </source>
</evidence>
<dbReference type="AlphaFoldDB" id="A0AAF0F476"/>
<reference evidence="3" key="1">
    <citation type="submission" date="2023-03" db="EMBL/GenBank/DDBJ databases">
        <title>Mating type loci evolution in Malassezia.</title>
        <authorList>
            <person name="Coelho M.A."/>
        </authorList>
    </citation>
    <scope>NUCLEOTIDE SEQUENCE</scope>
    <source>
        <strain evidence="3">CBS 9431</strain>
    </source>
</reference>
<evidence type="ECO:0000259" key="1">
    <source>
        <dbReference type="Pfam" id="PF06159"/>
    </source>
</evidence>
<dbReference type="InterPro" id="IPR010378">
    <property type="entry name" value="TRAPPC13"/>
</dbReference>